<feature type="transmembrane region" description="Helical" evidence="1">
    <location>
        <begin position="245"/>
        <end position="262"/>
    </location>
</feature>
<keyword evidence="1" id="KW-0472">Membrane</keyword>
<organism evidence="2 3">
    <name type="scientific">Solirubrobacter pauli</name>
    <dbReference type="NCBI Taxonomy" id="166793"/>
    <lineage>
        <taxon>Bacteria</taxon>
        <taxon>Bacillati</taxon>
        <taxon>Actinomycetota</taxon>
        <taxon>Thermoleophilia</taxon>
        <taxon>Solirubrobacterales</taxon>
        <taxon>Solirubrobacteraceae</taxon>
        <taxon>Solirubrobacter</taxon>
    </lineage>
</organism>
<feature type="transmembrane region" description="Helical" evidence="1">
    <location>
        <begin position="64"/>
        <end position="86"/>
    </location>
</feature>
<evidence type="ECO:0000313" key="2">
    <source>
        <dbReference type="EMBL" id="RKQ88107.1"/>
    </source>
</evidence>
<dbReference type="AlphaFoldDB" id="A0A660L2F1"/>
<evidence type="ECO:0008006" key="4">
    <source>
        <dbReference type="Google" id="ProtNLM"/>
    </source>
</evidence>
<gene>
    <name evidence="2" type="ORF">C8N24_6146</name>
</gene>
<protein>
    <recommendedName>
        <fullName evidence="4">Dolichyl-phosphate-mannose-protein mannosyltransferase</fullName>
    </recommendedName>
</protein>
<keyword evidence="3" id="KW-1185">Reference proteome</keyword>
<dbReference type="EMBL" id="RBIL01000002">
    <property type="protein sequence ID" value="RKQ88107.1"/>
    <property type="molecule type" value="Genomic_DNA"/>
</dbReference>
<feature type="transmembrane region" description="Helical" evidence="1">
    <location>
        <begin position="295"/>
        <end position="314"/>
    </location>
</feature>
<proteinExistence type="predicted"/>
<keyword evidence="1" id="KW-1133">Transmembrane helix</keyword>
<evidence type="ECO:0000313" key="3">
    <source>
        <dbReference type="Proteomes" id="UP000278962"/>
    </source>
</evidence>
<reference evidence="2 3" key="1">
    <citation type="submission" date="2018-10" db="EMBL/GenBank/DDBJ databases">
        <title>Genomic Encyclopedia of Archaeal and Bacterial Type Strains, Phase II (KMG-II): from individual species to whole genera.</title>
        <authorList>
            <person name="Goeker M."/>
        </authorList>
    </citation>
    <scope>NUCLEOTIDE SEQUENCE [LARGE SCALE GENOMIC DNA]</scope>
    <source>
        <strain evidence="2 3">DSM 14954</strain>
    </source>
</reference>
<feature type="transmembrane region" description="Helical" evidence="1">
    <location>
        <begin position="138"/>
        <end position="159"/>
    </location>
</feature>
<dbReference type="Proteomes" id="UP000278962">
    <property type="component" value="Unassembled WGS sequence"/>
</dbReference>
<name>A0A660L2F1_9ACTN</name>
<accession>A0A660L2F1</accession>
<feature type="transmembrane region" description="Helical" evidence="1">
    <location>
        <begin position="218"/>
        <end position="239"/>
    </location>
</feature>
<sequence length="427" mass="44108">MIAALSLGPGYPGYDAAWALVWGGQLAGGALPDYQAPFAPTPHPLANLVAVPLSLAADGGVQGVLVITYVSFAALLVGLVALGGRWAGGVAAVVVASFSVLQREVAFASLDIPYLALLVWAAALEVRRPRRGAAVQVLLVLAGLLRPEAWLLALAYAAWLGRRQALPLAVAAPVIWAATDLLVTGSPTYSFTGTRALAADLGRPTGLHTAIVSAPSSLADLMGTLPLLAGVVGLVAGLALQPRRFAGPAAVLGIGLLTYALLGVAELPVLLRYLLVPACVLALVAGMGAELRLPVALVIGALLLCAIPSTLGGLRDARAFTHARRTVHDDLLQLARTPAFQRAAAGCPAVYVPDFRARPLLALTGVTAPVRVANLPDGRPGLLVTYANERVRRVFTLGARGEVQRQAAPAGARPLARSGTWRAYEVC</sequence>
<feature type="transmembrane region" description="Helical" evidence="1">
    <location>
        <begin position="106"/>
        <end position="126"/>
    </location>
</feature>
<evidence type="ECO:0000256" key="1">
    <source>
        <dbReference type="SAM" id="Phobius"/>
    </source>
</evidence>
<comment type="caution">
    <text evidence="2">The sequence shown here is derived from an EMBL/GenBank/DDBJ whole genome shotgun (WGS) entry which is preliminary data.</text>
</comment>
<keyword evidence="1" id="KW-0812">Transmembrane</keyword>